<accession>A0ABV6GMK1</accession>
<dbReference type="RefSeq" id="WP_378939307.1">
    <property type="nucleotide sequence ID" value="NZ_JBHLVO010000044.1"/>
</dbReference>
<keyword evidence="3" id="KW-1185">Reference proteome</keyword>
<feature type="transmembrane region" description="Helical" evidence="1">
    <location>
        <begin position="143"/>
        <end position="160"/>
    </location>
</feature>
<comment type="caution">
    <text evidence="2">The sequence shown here is derived from an EMBL/GenBank/DDBJ whole genome shotgun (WGS) entry which is preliminary data.</text>
</comment>
<feature type="transmembrane region" description="Helical" evidence="1">
    <location>
        <begin position="63"/>
        <end position="83"/>
    </location>
</feature>
<keyword evidence="1" id="KW-0472">Membrane</keyword>
<evidence type="ECO:0000256" key="1">
    <source>
        <dbReference type="SAM" id="Phobius"/>
    </source>
</evidence>
<proteinExistence type="predicted"/>
<evidence type="ECO:0000313" key="3">
    <source>
        <dbReference type="Proteomes" id="UP001589854"/>
    </source>
</evidence>
<keyword evidence="1" id="KW-0812">Transmembrane</keyword>
<name>A0ABV6GMK1_9BACI</name>
<dbReference type="NCBIfam" id="NF041644">
    <property type="entry name" value="CBO0543_fam"/>
    <property type="match status" value="1"/>
</dbReference>
<feature type="transmembrane region" description="Helical" evidence="1">
    <location>
        <begin position="120"/>
        <end position="137"/>
    </location>
</feature>
<protein>
    <submittedName>
        <fullName evidence="2">CBO0543 family protein</fullName>
    </submittedName>
</protein>
<dbReference type="EMBL" id="JBHLVO010000044">
    <property type="protein sequence ID" value="MFC0274750.1"/>
    <property type="molecule type" value="Genomic_DNA"/>
</dbReference>
<dbReference type="Proteomes" id="UP001589854">
    <property type="component" value="Unassembled WGS sequence"/>
</dbReference>
<reference evidence="2 3" key="1">
    <citation type="submission" date="2024-09" db="EMBL/GenBank/DDBJ databases">
        <authorList>
            <person name="Sun Q."/>
            <person name="Mori K."/>
        </authorList>
    </citation>
    <scope>NUCLEOTIDE SEQUENCE [LARGE SCALE GENOMIC DNA]</scope>
    <source>
        <strain evidence="2 3">CCM 7228</strain>
    </source>
</reference>
<dbReference type="InterPro" id="IPR048147">
    <property type="entry name" value="CBO0543-like"/>
</dbReference>
<sequence length="163" mass="19746">MHILITLWVLLASWRWGDWKNFKLYYPTMLYIALSNLLYVFFAHEFFHLWELKTNIGNHATTFLIHAFIINPFSAFLFLSNYPSKFKSHLFHTLKWIFLFLIVEGIGYKLGKITYHNGWNFWWSILFIVVMFPMLRLHYVKPILTIFLSAVCTLLHLWIFDYI</sequence>
<feature type="transmembrane region" description="Helical" evidence="1">
    <location>
        <begin position="25"/>
        <end position="42"/>
    </location>
</feature>
<organism evidence="2 3">
    <name type="scientific">Metabacillus herbersteinensis</name>
    <dbReference type="NCBI Taxonomy" id="283816"/>
    <lineage>
        <taxon>Bacteria</taxon>
        <taxon>Bacillati</taxon>
        <taxon>Bacillota</taxon>
        <taxon>Bacilli</taxon>
        <taxon>Bacillales</taxon>
        <taxon>Bacillaceae</taxon>
        <taxon>Metabacillus</taxon>
    </lineage>
</organism>
<evidence type="ECO:0000313" key="2">
    <source>
        <dbReference type="EMBL" id="MFC0274750.1"/>
    </source>
</evidence>
<feature type="transmembrane region" description="Helical" evidence="1">
    <location>
        <begin position="89"/>
        <end position="108"/>
    </location>
</feature>
<keyword evidence="1" id="KW-1133">Transmembrane helix</keyword>
<gene>
    <name evidence="2" type="ORF">ACFFIX_25860</name>
</gene>